<dbReference type="PANTHER" id="PTHR22975:SF20">
    <property type="entry name" value="UBIQUITIN CARBOXYL-TERMINAL HYDROLASE-RELATED PROTEIN-RELATED"/>
    <property type="match status" value="1"/>
</dbReference>
<protein>
    <submittedName>
        <fullName evidence="5">Uncharacterized protein LOC104772096</fullName>
    </submittedName>
</protein>
<name>A0ABM0Y3X3_CAMSA</name>
<keyword evidence="1" id="KW-0833">Ubl conjugation pathway</keyword>
<dbReference type="InterPro" id="IPR006866">
    <property type="entry name" value="DUF627_N"/>
</dbReference>
<dbReference type="Pfam" id="PF04780">
    <property type="entry name" value="DUF629"/>
    <property type="match status" value="1"/>
</dbReference>
<reference evidence="4" key="1">
    <citation type="journal article" date="2014" name="Nat. Commun.">
        <title>The emerging biofuel crop Camelina sativa retains a highly undifferentiated hexaploid genome structure.</title>
        <authorList>
            <person name="Kagale S."/>
            <person name="Koh C."/>
            <person name="Nixon J."/>
            <person name="Bollina V."/>
            <person name="Clarke W.E."/>
            <person name="Tuteja R."/>
            <person name="Spillane C."/>
            <person name="Robinson S.J."/>
            <person name="Links M.G."/>
            <person name="Clarke C."/>
            <person name="Higgins E.E."/>
            <person name="Huebert T."/>
            <person name="Sharpe A.G."/>
            <person name="Parkin I.A."/>
        </authorList>
    </citation>
    <scope>NUCLEOTIDE SEQUENCE [LARGE SCALE GENOMIC DNA]</scope>
    <source>
        <strain evidence="4">cv. DH55</strain>
    </source>
</reference>
<dbReference type="InterPro" id="IPR013087">
    <property type="entry name" value="Znf_C2H2_type"/>
</dbReference>
<evidence type="ECO:0000259" key="3">
    <source>
        <dbReference type="PROSITE" id="PS00028"/>
    </source>
</evidence>
<dbReference type="GeneID" id="104772096"/>
<gene>
    <name evidence="5" type="primary">LOC104772096</name>
</gene>
<evidence type="ECO:0000256" key="2">
    <source>
        <dbReference type="ARBA" id="ARBA00022801"/>
    </source>
</evidence>
<keyword evidence="2" id="KW-0378">Hydrolase</keyword>
<dbReference type="Proteomes" id="UP000694864">
    <property type="component" value="Chromosome 20"/>
</dbReference>
<reference evidence="5" key="2">
    <citation type="submission" date="2025-08" db="UniProtKB">
        <authorList>
            <consortium name="RefSeq"/>
        </authorList>
    </citation>
    <scope>IDENTIFICATION</scope>
    <source>
        <tissue evidence="5">Leaf</tissue>
    </source>
</reference>
<dbReference type="InterPro" id="IPR052398">
    <property type="entry name" value="Ubiquitin_hydrolase_53/54"/>
</dbReference>
<evidence type="ECO:0000313" key="4">
    <source>
        <dbReference type="Proteomes" id="UP000694864"/>
    </source>
</evidence>
<dbReference type="InterPro" id="IPR006865">
    <property type="entry name" value="DUF629"/>
</dbReference>
<dbReference type="Pfam" id="PF04781">
    <property type="entry name" value="DUF627"/>
    <property type="match status" value="1"/>
</dbReference>
<evidence type="ECO:0000256" key="1">
    <source>
        <dbReference type="ARBA" id="ARBA00022786"/>
    </source>
</evidence>
<organism evidence="4 5">
    <name type="scientific">Camelina sativa</name>
    <name type="common">False flax</name>
    <name type="synonym">Myagrum sativum</name>
    <dbReference type="NCBI Taxonomy" id="90675"/>
    <lineage>
        <taxon>Eukaryota</taxon>
        <taxon>Viridiplantae</taxon>
        <taxon>Streptophyta</taxon>
        <taxon>Embryophyta</taxon>
        <taxon>Tracheophyta</taxon>
        <taxon>Spermatophyta</taxon>
        <taxon>Magnoliopsida</taxon>
        <taxon>eudicotyledons</taxon>
        <taxon>Gunneridae</taxon>
        <taxon>Pentapetalae</taxon>
        <taxon>rosids</taxon>
        <taxon>malvids</taxon>
        <taxon>Brassicales</taxon>
        <taxon>Brassicaceae</taxon>
        <taxon>Camelineae</taxon>
        <taxon>Camelina</taxon>
    </lineage>
</organism>
<keyword evidence="4" id="KW-1185">Reference proteome</keyword>
<proteinExistence type="predicted"/>
<sequence>MEEGYEIREEKEMFDWLEGNLLKVLGERSVDEGLKFTYLMGSVESFSRIKSCPLYSAYVLFDLVDQFQSVVYYEKSLRHAKKALDFLGSLIRIPENTASLPELLLHQKFLGFKIANLEDRIAAGLVPEMPVGPPPLNRCRIGQVQDTEDDARMRLSWLRLDDGSRRGFMKVRIADFKTYVEAKTDGGDDLEKVLGYLKKKEKWVAWICRTCETRFSTRDECKHHIEQEHSSGSSRKHRPQRDHAWANKIRFGSWEPVDAVAAVQMIRNRFADVKAFAYQDGWCKDWPLATDVERSALLQGIRSLLVTFIEHKVLVSDCFRERVIHSLVKELDVSREKLSDCRLLETPQSICFLASNELNMILVFLRKIKCNRDDDGTKVVCRAVDTLWQSTRFKERIDVDPHLSFLLLDKRLLRGQVKHFDDEGKVNFIEPNAHCARVRVPPREQGHGMLTWLQDRFPGVDGFAFPKSVFTHNSDIWVAVMRGFNFNGRTLESKHAKRLALVGYYEALTTARQLCQTESDMKPNGVKQFGALLLSEQCKKNATKESFIRAVQDVMKGSAFQALEDCPDLEYVRKANAELMSKIESLQLNVMEKVALIDCSIFLVEDSTKKLLECLTDLAFFDYRSYISTPLKKYLVDSLLGRE</sequence>
<dbReference type="RefSeq" id="XP_010495046.1">
    <property type="nucleotide sequence ID" value="XM_010496744.1"/>
</dbReference>
<evidence type="ECO:0000313" key="5">
    <source>
        <dbReference type="RefSeq" id="XP_010495046.1"/>
    </source>
</evidence>
<dbReference type="PANTHER" id="PTHR22975">
    <property type="entry name" value="UBIQUITIN SPECIFIC PROTEINASE"/>
    <property type="match status" value="1"/>
</dbReference>
<accession>A0ABM0Y3X3</accession>
<feature type="domain" description="C2H2-type" evidence="3">
    <location>
        <begin position="208"/>
        <end position="229"/>
    </location>
</feature>
<dbReference type="PROSITE" id="PS00028">
    <property type="entry name" value="ZINC_FINGER_C2H2_1"/>
    <property type="match status" value="1"/>
</dbReference>